<dbReference type="EMBL" id="CP022113">
    <property type="protein sequence ID" value="ASG25043.1"/>
    <property type="molecule type" value="Genomic_DNA"/>
</dbReference>
<feature type="domain" description="Autotransporter" evidence="1">
    <location>
        <begin position="5415"/>
        <end position="5696"/>
    </location>
</feature>
<dbReference type="KEGG" id="nao:Y958_29155"/>
<reference evidence="2 3" key="1">
    <citation type="submission" date="2017-06" db="EMBL/GenBank/DDBJ databases">
        <title>Complete genome sequence of Nitrospirillum amazonense strain CBAmC, an endophytic nitrogen-fixing and plant growth-promoting bacterium, isolated from sugarcane.</title>
        <authorList>
            <person name="Schwab S."/>
            <person name="dos Santos Teixeira K.R."/>
            <person name="Simoes Araujo J.L."/>
            <person name="Soares Vidal M."/>
            <person name="Borges de Freitas H.R."/>
            <person name="Rivello Crivelaro A.L."/>
            <person name="Bueno de Camargo Nunes A."/>
            <person name="dos Santos C.M."/>
            <person name="Palmeira da Silva Rosa D."/>
            <person name="da Silva Padilha D."/>
            <person name="da Silva E."/>
            <person name="Araujo Terra L."/>
            <person name="Soares Mendes V."/>
            <person name="Farinelli L."/>
            <person name="Magalhaes Cruz L."/>
            <person name="Baldani J.I."/>
        </authorList>
    </citation>
    <scope>NUCLEOTIDE SEQUENCE [LARGE SCALE GENOMIC DNA]</scope>
    <source>
        <strain evidence="2 3">CBAmC</strain>
    </source>
</reference>
<dbReference type="InterPro" id="IPR005546">
    <property type="entry name" value="Autotransporte_beta"/>
</dbReference>
<keyword evidence="3" id="KW-1185">Reference proteome</keyword>
<organism evidence="2 3">
    <name type="scientific">Nitrospirillum viridazoti CBAmc</name>
    <dbReference type="NCBI Taxonomy" id="1441467"/>
    <lineage>
        <taxon>Bacteria</taxon>
        <taxon>Pseudomonadati</taxon>
        <taxon>Pseudomonadota</taxon>
        <taxon>Alphaproteobacteria</taxon>
        <taxon>Rhodospirillales</taxon>
        <taxon>Azospirillaceae</taxon>
        <taxon>Nitrospirillum</taxon>
        <taxon>Nitrospirillum viridazoti</taxon>
    </lineage>
</organism>
<evidence type="ECO:0000313" key="2">
    <source>
        <dbReference type="EMBL" id="ASG25043.1"/>
    </source>
</evidence>
<sequence length="5696" mass="545558">MVTRADGNKKIQHAFLLGASALAIGVSLATARPARADTIVSTSGSSQIKVSITSTLVSIASGVVRSGSTVLSISAPVGTLINSGTINAGYSGINNQSLMGTLINNATILAGVLAVSNNNTSTITNFINTGTLSSSNTTNNTAAAIYNGGKIGTLTNTGLIRGAENVLFIHTIDGGPGSIGLIANSGTLAGNIWNRTSNNLTIAGGSGSVVGTLTGYTVGNLGTIINNLSNLVLSTGNILLNDRVTITGHTLSNLGAAVTLNTLVSVTGNYNQSAGTLVLQGNGKLAVSNSATVAGTVLTSLSASNNYLATGSVTTLVAGGTGSNYSSVVVSTTGLAPTLVSASGAVSGNNLILSIGNDYVGGTLASIGNTGTLAPSGSISAVYVGGSLGTLTNAAAGTVSGFYGVRVATGGTLGQVVNSGLISGVAGGAGGIYASIGASIGTITNSATGTITSANSFAAINAPGGVIGTITNAGLISNSSTGVGLWDTGTVTQFNNSGTVRNQSTNYGAVYVGASSAQAVGTLNTLSNSGLIQNASASSSGTVAAILADGTVISGSTLSGTIGTVLNSGTISARTAIRVGAYGSIGTVVNSGTVLGNIFNQSTRDLTLAGGSGTTVGTFTGLTGTVGAIISNGNVVFGAGTTRSNILLNDIVYTGGTVYNNSANISFSTQSVATISGAFAQTSTLGTLSLGTARLSITGVASIAGTVLGSFDTAVNHTPGEGITLITADGGISLAYGTLTGVVRASGTGINAASSISGNSLLAQVQNYYVATTYGTITNTGTLTSTSAVYVAATGTLGAVSNTGVIQGNIVNLSTNDLTLLGGSAGTFGTFTGLTGTLPGSIFNTASNVTLAGSILLDDTVNVGGTTHTVVADGATVRLNHGINITGNYSQTGGTLAELSAISGGELIVSGAAVVSGVNYTVVGATGAYHYLQGPAGATPIIAGGAGSSYTSITYDSGITGLTLGGYTQGTSLWGTVLNDYVGDSLASISIGSGTVLATPAGVATLIYIAGSGVLGTLSNSGTIQGNIANNGSADLNLRGGSATWGTFAGAGGTLGTITSTGGNVVVSGGQVYLADQVNVGSGLLYNTGGTLGVAPGVTVTGNYLQNNATGTLVLGPNAPLVVTGSAIITDGYVKVGSFDSLTNHVAGETATLVQAGASSTYTLVSSQSVPVVQSNVGGLGVIGTQVGNNLQAVVENDYFGTSTAAFTQAGTIVLGTNSQASAALYVAGTATIGTLTNTGVLNGEANLGNGIFMGSSGTLGASIGTLVNTGTIAGRVGVANYNGVIGTIDNSGQILDSLPNSGIYNGNTITLVNNQAAGTIAGAFGIANSNLLGTILNAGLVAGSVTSGSTTAVGIANYGTLNTLTNSGLIMATAARIADGVLNYGTLGTLTNATGGTIGASGTIVSGTSNIIAGVSNGGTIGTLTNSGLVTVTGRNTVTGFNVVAGIANLSSGTIGVLSNASTITAAGSITDFSGSRLAGLFNAGVIGTLSNSVGGVINGLDNYTGGNITQLTNAGVITSASRSALFNEGTIGNLSNSGTIQGPTALRLGSSGTIGTFTNSGTIAGSILNGASTALTIGGGAGTVVGVLTGVSGSVGGADKGRITSTGADLVFNSGNLLLNDDITATGRTVVNSGASLRLSNSVIVTGNYAQGATGTLVLGSGALLSVTGAATVTAGTVTSSGFNATGNYLAGGSNVTLVQGGAGSSYNTTVVAGGGITGLGLTGSVSGNDLLAVVGNDYVGASLGSIVNSGALSYSGASTGAVYVAGTGSLGTLVNSGTIAGSIAVEVASGGTLGQVINTGTISGNLVNLSTNGLVLSGGTVAGTYTGGTITSTLANVTLASGAMVLGDAVNVGAGTLVNGGASVLLNTVVSVTGNYGQTGGTLNVGANALLVSGAAVITGGTVVSGATFSSTANYLAGSNASTLIQGGAGSSYSGYSVSAGSLTGLAFGGTTSGTNLVLAVNNDYVGTLLPTLDNTGSIGGMQTALFVRSTGSIGTVSNSGTLAGVGAVTGYGASIAGTIGTLTNSGLVSGDGANGGYGLLNRGTIATLINTVGGTFAALAGTVGYGLLNQSILNTVVNYGLMTGHDGGLQNTGTIQLLDNAAGGTIRSNSASAQQGLRNDGTIVTLLNDGLIGNNYGLFQAAGTIQTLVNNGTIAANASGVYMSAAIGTISNSGTITATHKAIVANAALTALLNSGTLSGTQALAIGVNGRVGTISNSGVIQGNIVNTGTVALSIGGGTGTVVGTLTGSTLTNRGTITSTGTNVVLSGNLWLNDNINVGTNTVTNAGGAITLGTVATITGNYTQASGTLVITPGTSQLSITGRASMTGGTVLASLAGTGNYLAGNSATLGSALSISSFAGVTVVAAGAAGLSATAGLGTVGTLVNLLLAYNNDYVGGTLATLTNTGSLSAGTAVVIAGTGSLGTLSNTGTIAGAVNNLSSHDLTIAGGAGGTVGTFTGQSGKGLITNTLSNVVLASGSLVLNDDVNVGAGTLVNSGASVALNTLLNVTGNYGQSAGRLDLGYGNRLSVTGAAVLTGGTVATTLQSNVNYLAGQAGGTLVAGGAGSSYIGVSVQSGLFPLVLNGTTAGNNLLAVSVNDYIGTILPTLANTGTINTAPTALFVAYGTGSLGTLVNSGTLAGNGGSTAAGVRVVGTLGSLTNSGLISAQGSVSGYALYNQGTIGTVINQAGGTIQAGGTLGGGVLNSGGTILSLVNAGLIMGPQPGLYNLSNGTIVSLNNSGTIRTTNTNAASGIANAGLINTLTNSGLIASYSAIYLNNGTIGSLVNSGTISGQGNALLLTGVGRIGTLVNSGLIRGNIQNYSGNDLNIAGGTGGLVGTFTGAGGTVGTITNTSANVVFSSGALSLNDQINVGANTVRNTGASLALAGNISITGNYSQNAGTLMVNPGTAQLTVSGTASITGGAVQVSLSGTSNYLAGNAYTLVQGGAGSSYTGVTIATAGLTGLGATSSIATVGGNLDLLMAVTTDYVGTVLGSINNTGTLSGATALYIASTGSLGALANSGVIQGDIVNASANALTITGGAGGTVGTFTGQSGKGLITNTLSNVVLASGGLLLNDDVNVGAGTLVNSGASVVLNTLLNVTGNYGQSAGALMMAYGNRLSVTGAAVLTGGTIAVTGVPGTLNMLAGVGGTVVLVTGGVGSGYTGLSYSSDVTGMEVTGSVGGNSLYLAGLNDYIGTVLGSLNNTGTISANNAVYVSATGTLGSLTNTGTLLGANAALNNLGSIGTITIGTLTGTGTTTSYGTVGLLQGAVGITNAGSIGTLVSYATIVGTTGAAVDNQGSMYSLGNAGTITGVTAGITNAGSIGGLVNANQVTGSIGINNTGTIGFIQNFVFATDSLTTFIGSINGSATGLSNAGVVGTLVNAGAITGSIGLNNSGTVLGLANALFPTGSLTAVVGSITGSATGVRNTGVIGTLLNMGVISGGNYALYNGAGATLGTIANAGIINGNIVNLSATDLVIAGGGGTLTGGSISNTASNVVFAGGTQVVNDALNVGSHTVVNSGASLALGGDLSITGNYSQATGTLALSTNHLFVSGVANVSGGVITASVDAAQNYVVGGSNGAILIQGGAGSSYTGVSLTSGVSGLTIAAGVDTIGSNVDLVVAAANDYIGGTLGSLGNSGTITGVVTAAYIATLGSLGTLANSGLLAGAAFGVNNQGILGLVDNSGTISGVITAVYIAGTGSLGTLANSGVIQGGIVNASTNALTVTGGAGTVVGSLTGTLAGTLSTQGTITSTLANVVLGGGNLFLNDQVTVGSGTLVNSGASLRLGNGIAVLGNFSQSSGTLVEAYGNGALSVSGAAVMTGGTLAITGAPGTLNVLAGQGGFPAAVVGGTGSSYTGLSYDSGVAGLELTGSVGGNNLYVVGVNDYVGAALGTLSNTGTLSANNAVYVAATGSVGILSNSGILTGTNAAIDNQGSIGTLVNTGLAAGGVTALYNAANATLGTIVNSGTIQGNIVNLSAGDLVIAGNGTLAGTLTGGSISNMASNVVFAGGTVGNTQVLGDSIVNVGSHTVVNSGATVSLATTVSITGNYSQASGTLALGSNALMVSGVASIGGGVVSTTLDSVGNYIVGASTGVILVQGGAGSSYTGVDVLSGISGLSLAADTTTLGSNIDLVLAAANDYIGGTLASLNNTGTISGVVTAAYIGTLGSLGTLVNSGVLDGELYGIRNRGTIGLVDNSGTATGRVGLWNQGSIGTVLNTGTLKDAPEVNAAGLNNQGTIGAVINQGGTISSVAYGLYNSGTIASIDNSGVISATDTVSGQGLHNSIAGTIGAISNSGTIAGVTALYNQGSIGTIANSGTIAGSIVNTSANALVFTGGTGTVTGTLTGTGGIGTITSTLANVELASGNLVLNDQVTVGTGTLVNSGANVLLTNAISVTGNYSQSAGTLAMGIGSGTAGELLVSGNAAFTGGTVAVTALSGSNLIAGQSYTIAEVGGSLTTSGLSAAATGFSATLGTGANGAATDLLLTLLSDYVSGTLGTLTNTGTINAATAVLITSAGSLGTLANSGVLIGNVVNASANDLVIVGGSNGAVGSFSGGTIRNSLSNLTLASGAVSLGDAIDVTGHTVANTGASLTLAGDVAVTGNYSQTAGTLAVAGHSLSVSGAAQVTGGVVDAGMTGTANYLVGDSVTLIRGGNGSTYTGATVVSGLTGLDATGAASGSNLLAVAGNDYIGASLAVLNVTGTLANTAGGATALYIASTGTLGALANSGVVSGNITNVSARDLTITGGSGTVVGAFTGGTIRNTGANVVFASGNVSLGDAIDVGGTHTVSNIGAAIALTTDVGVNGTYAQSAGSLNVGGHVLSVSGPALVSGGTVSAGVSGVGNYFVGDSVTMIQGGAGSSYTGAVVTSGLTGLDAKGSVSGGNLLAVAGNDYIGASLATLNVTGTLANTAGGATALYIAGTGTLGNLANSGTISGNVVNTSTHDLTINGGGNGAVGRFSGGTITNTGANVVFASGAVSLGDAINVATHTVSNAGASLSLASNVGITGNFSQSSGTLAAGGHVLTVSGTATVAGGVVNAGVSAVGNYLAGDSVTLIQGGTGSNYAGATVTSGITGLSANAVISGSNLLAAAANDYIGASLDTLNNTGTVASPTALYIASTGTLGTLANSGALAGNITNLSTGDLIINGGSATAPGTLTGFNGAIGTISNTGSNVRFTGGVQLLNDHITVGSHTVFNSGATLLVNSAINITGSYSQSAGTLAIGVTSQSSYGNLAVSGAAAFTGGSVLLLGVGSGAGALQAGTYTIASGNGLSLSGVDFTATGYTVTSDLVTVGSTTQLVVKVAGKATNYTAVGNAQGGAAVGTGAALDQIAALAGNSITTNPQLAAFTQQVLAPLATLTPAAKQVAVAQLSPSQLTPQLTATSVTPTTTAISQHQETVASLMDGSEKGMAAGSNGREGVIWGEVVGAGVLRGTTTEAAGYRASSSGLVLGADWFASDEVMAGLAFSWINSASVGQGVMAGSLTRVGSYQLTAYSVWRPDWADQRLSVEGQVGWGYNHYDQRRVIQFLGARANANYGGEQYLGKVTVGYDLPQQGAFTFTPQYSLRFVRLVNHAYQEHDAGPANLKVDVLGTNAVTQELGLKVDTQWNTGVGLLSPDLRVAWVHDFKDGPIPTTGVLAGVAFASTTGRVNTDGLAVNLGATLQQSETFSLRLEYNGEYRHDYQSHGGVLRASWSF</sequence>
<dbReference type="InterPro" id="IPR006626">
    <property type="entry name" value="PbH1"/>
</dbReference>
<protein>
    <recommendedName>
        <fullName evidence="1">Autotransporter domain-containing protein</fullName>
    </recommendedName>
</protein>
<dbReference type="Proteomes" id="UP000197153">
    <property type="component" value="Chromosome 4"/>
</dbReference>
<proteinExistence type="predicted"/>
<accession>A0A248K242</accession>
<dbReference type="SMART" id="SM00869">
    <property type="entry name" value="Autotransporter"/>
    <property type="match status" value="1"/>
</dbReference>
<dbReference type="PROSITE" id="PS51208">
    <property type="entry name" value="AUTOTRANSPORTER"/>
    <property type="match status" value="1"/>
</dbReference>
<evidence type="ECO:0000313" key="3">
    <source>
        <dbReference type="Proteomes" id="UP000197153"/>
    </source>
</evidence>
<dbReference type="SMART" id="SM00710">
    <property type="entry name" value="PbH1"/>
    <property type="match status" value="16"/>
</dbReference>
<dbReference type="SUPFAM" id="SSF103515">
    <property type="entry name" value="Autotransporter"/>
    <property type="match status" value="1"/>
</dbReference>
<gene>
    <name evidence="2" type="ORF">Y958_29155</name>
</gene>
<evidence type="ECO:0000259" key="1">
    <source>
        <dbReference type="PROSITE" id="PS51208"/>
    </source>
</evidence>
<dbReference type="InterPro" id="IPR036709">
    <property type="entry name" value="Autotransporte_beta_dom_sf"/>
</dbReference>
<name>A0A248K242_9PROT</name>